<comment type="caution">
    <text evidence="2">The sequence shown here is derived from an EMBL/GenBank/DDBJ whole genome shotgun (WGS) entry which is preliminary data.</text>
</comment>
<organism evidence="2 3">
    <name type="scientific">Clathrus columnatus</name>
    <dbReference type="NCBI Taxonomy" id="1419009"/>
    <lineage>
        <taxon>Eukaryota</taxon>
        <taxon>Fungi</taxon>
        <taxon>Dikarya</taxon>
        <taxon>Basidiomycota</taxon>
        <taxon>Agaricomycotina</taxon>
        <taxon>Agaricomycetes</taxon>
        <taxon>Phallomycetidae</taxon>
        <taxon>Phallales</taxon>
        <taxon>Clathraceae</taxon>
        <taxon>Clathrus</taxon>
    </lineage>
</organism>
<dbReference type="EMBL" id="BPWL01000001">
    <property type="protein sequence ID" value="GJJ06179.1"/>
    <property type="molecule type" value="Genomic_DNA"/>
</dbReference>
<feature type="compositionally biased region" description="Basic and acidic residues" evidence="1">
    <location>
        <begin position="667"/>
        <end position="687"/>
    </location>
</feature>
<feature type="compositionally biased region" description="Low complexity" evidence="1">
    <location>
        <begin position="390"/>
        <end position="404"/>
    </location>
</feature>
<keyword evidence="3" id="KW-1185">Reference proteome</keyword>
<dbReference type="GO" id="GO:0038203">
    <property type="term" value="P:TORC2 signaling"/>
    <property type="evidence" value="ECO:0007669"/>
    <property type="project" value="TreeGrafter"/>
</dbReference>
<evidence type="ECO:0000313" key="3">
    <source>
        <dbReference type="Proteomes" id="UP001050691"/>
    </source>
</evidence>
<feature type="compositionally biased region" description="Polar residues" evidence="1">
    <location>
        <begin position="802"/>
        <end position="826"/>
    </location>
</feature>
<dbReference type="SUPFAM" id="SSF48576">
    <property type="entry name" value="Terpenoid synthases"/>
    <property type="match status" value="1"/>
</dbReference>
<gene>
    <name evidence="2" type="ORF">Clacol_000368</name>
</gene>
<accession>A0AAV4ZWH7</accession>
<dbReference type="Pfam" id="PF19086">
    <property type="entry name" value="Terpene_syn_C_2"/>
    <property type="match status" value="1"/>
</dbReference>
<feature type="region of interest" description="Disordered" evidence="1">
    <location>
        <begin position="321"/>
        <end position="415"/>
    </location>
</feature>
<feature type="compositionally biased region" description="Low complexity" evidence="1">
    <location>
        <begin position="762"/>
        <end position="784"/>
    </location>
</feature>
<dbReference type="PANTHER" id="PTHR32428:SF2">
    <property type="entry name" value="TARGET OF RAPAMYCIN COMPLEX 2 SUBUNIT BIT61-RELATED"/>
    <property type="match status" value="1"/>
</dbReference>
<protein>
    <submittedName>
        <fullName evidence="2">Uncharacterized protein</fullName>
    </submittedName>
</protein>
<feature type="compositionally biased region" description="Polar residues" evidence="1">
    <location>
        <begin position="870"/>
        <end position="882"/>
    </location>
</feature>
<dbReference type="AlphaFoldDB" id="A0AAV4ZWH7"/>
<name>A0AAV4ZWH7_9AGAM</name>
<feature type="region of interest" description="Disordered" evidence="1">
    <location>
        <begin position="601"/>
        <end position="622"/>
    </location>
</feature>
<feature type="compositionally biased region" description="Basic and acidic residues" evidence="1">
    <location>
        <begin position="900"/>
        <end position="950"/>
    </location>
</feature>
<evidence type="ECO:0000313" key="2">
    <source>
        <dbReference type="EMBL" id="GJJ06179.1"/>
    </source>
</evidence>
<feature type="compositionally biased region" description="Basic and acidic residues" evidence="1">
    <location>
        <begin position="342"/>
        <end position="360"/>
    </location>
</feature>
<feature type="compositionally biased region" description="Polar residues" evidence="1">
    <location>
        <begin position="744"/>
        <end position="759"/>
    </location>
</feature>
<dbReference type="Gene3D" id="1.10.600.10">
    <property type="entry name" value="Farnesyl Diphosphate Synthase"/>
    <property type="match status" value="1"/>
</dbReference>
<feature type="region of interest" description="Disordered" evidence="1">
    <location>
        <begin position="802"/>
        <end position="1005"/>
    </location>
</feature>
<sequence length="1024" mass="112654">MSSPIEHTIPDFWTHCPFPIKLHSNSAAVTSKSQQWFDSSCAEIAKSPSYVAIFQEIDNSGVGQMVSYCFPDATEERLRILCDLGFILFLLDDLGEGMTKTEWEKVRVTVEDVLRNGKTGVEGDIERVIAKLFEDWWKRLIPSLSVSYQARLIKTFSEYLEGIGLEADHRHSEHIHSSHEEYIAHCRSTTLAHPFLEMIEYTAGIELSDEVHAHSEFLRIRNAISDYICLTNDIFSYKKEWADENNHNMVIILCKKHEKELQHAIDHVGEMAKKEIDTYLDAKAKLPFQSEEITAYYGVLESAVSGSLEWSVHESVSRYFGNEGGNVKETKKATMPHRRPSSPHEDDRSSLRRSSSDSRPHRFLAKLKHPGSNLISSNTSALPAPAQEIPANPSPSSSAANPSSTPKQTPLPTSAQMHRLGTPLLPQIQVQSSHNPPATNMSNPTAASASSISLASTLAGGTMLLNPSTGTLPSGGGNVPLLIGADRDPWHMLHFHILPLFNGEALRVPIEDLNELVRKHISNVVAHAPARAVTSLEQDVSSLLARGMVTINVRLAEVDDVKLLPRLVDVWLLFWHRVLPYVEGIFLPFKTEKYMQSLMKIPKSNRPPSPTMQNSLSDETASTAPYTHSYPIDVRSMSLCSFRDSIVYPLYSRLLGLLNAGPGQGQAKDRDKEKEREKEKEKDRDKDMVYRRIQQMLLILLSVSQPLLTSSQSQSSLFSKTPVPASPGVTSPLSPPVTTPSGVNNATSFNPSGPSNSGASMGGNTALGLTTTPTSMTTPTATSGAFTSTPDNVLSQLLNALRNPLSNGTPTASNVQLNRDGQSRASQPFHMSRHSSFLSGSAPRDRRGRIATRKTNEGKLSSLELRTKTKSPLTPSSASARPQSDEWDDETPRNARFKHDKSMDNTPRDGTHGTRTRSRSDGMLDDHIHSTGSPEDSHQEDSHGSYDSHSLHNINSSRTPVPGTGTGVGQSGWSPPKRSRRASASEVYDGHSNGNSTHQGNGNAEELKAHAQMQNMVERMVGLR</sequence>
<feature type="region of interest" description="Disordered" evidence="1">
    <location>
        <begin position="717"/>
        <end position="788"/>
    </location>
</feature>
<dbReference type="Pfam" id="PF08539">
    <property type="entry name" value="HbrB"/>
    <property type="match status" value="1"/>
</dbReference>
<dbReference type="InterPro" id="IPR013745">
    <property type="entry name" value="Bit61/PRR5"/>
</dbReference>
<dbReference type="Proteomes" id="UP001050691">
    <property type="component" value="Unassembled WGS sequence"/>
</dbReference>
<feature type="compositionally biased region" description="Polar residues" evidence="1">
    <location>
        <begin position="611"/>
        <end position="622"/>
    </location>
</feature>
<dbReference type="InterPro" id="IPR008949">
    <property type="entry name" value="Isoprenoid_synthase_dom_sf"/>
</dbReference>
<feature type="region of interest" description="Disordered" evidence="1">
    <location>
        <begin position="661"/>
        <end position="687"/>
    </location>
</feature>
<dbReference type="GO" id="GO:0031932">
    <property type="term" value="C:TORC2 complex"/>
    <property type="evidence" value="ECO:0007669"/>
    <property type="project" value="TreeGrafter"/>
</dbReference>
<feature type="compositionally biased region" description="Polar residues" evidence="1">
    <location>
        <begin position="992"/>
        <end position="1002"/>
    </location>
</feature>
<feature type="compositionally biased region" description="Polar residues" evidence="1">
    <location>
        <begin position="405"/>
        <end position="415"/>
    </location>
</feature>
<reference evidence="2" key="1">
    <citation type="submission" date="2021-10" db="EMBL/GenBank/DDBJ databases">
        <title>De novo Genome Assembly of Clathrus columnatus (Basidiomycota, Fungi) Using Illumina and Nanopore Sequence Data.</title>
        <authorList>
            <person name="Ogiso-Tanaka E."/>
            <person name="Itagaki H."/>
            <person name="Hosoya T."/>
            <person name="Hosaka K."/>
        </authorList>
    </citation>
    <scope>NUCLEOTIDE SEQUENCE</scope>
    <source>
        <strain evidence="2">MO-923</strain>
    </source>
</reference>
<proteinExistence type="predicted"/>
<dbReference type="PANTHER" id="PTHR32428">
    <property type="entry name" value="TARGET OF RAPAMYCIN COMPLEX 2 SUBUNIT BIT61-RELATED"/>
    <property type="match status" value="1"/>
</dbReference>
<evidence type="ECO:0000256" key="1">
    <source>
        <dbReference type="SAM" id="MobiDB-lite"/>
    </source>
</evidence>